<keyword evidence="6" id="KW-0687">Ribonucleoprotein</keyword>
<dbReference type="GO" id="GO:0005743">
    <property type="term" value="C:mitochondrial inner membrane"/>
    <property type="evidence" value="ECO:0007669"/>
    <property type="project" value="UniProtKB-ARBA"/>
</dbReference>
<dbReference type="Proteomes" id="UP000694382">
    <property type="component" value="Chromosome 18"/>
</dbReference>
<evidence type="ECO:0000256" key="2">
    <source>
        <dbReference type="ARBA" id="ARBA00010797"/>
    </source>
</evidence>
<keyword evidence="4" id="KW-0689">Ribosomal protein</keyword>
<dbReference type="PANTHER" id="PTHR15893:SF0">
    <property type="entry name" value="LARGE RIBOSOMAL SUBUNIT PROTEIN BL27M"/>
    <property type="match status" value="1"/>
</dbReference>
<dbReference type="InterPro" id="IPR001684">
    <property type="entry name" value="Ribosomal_bL27"/>
</dbReference>
<comment type="similarity">
    <text evidence="2">Belongs to the bacterial ribosomal protein bL27 family.</text>
</comment>
<dbReference type="GO" id="GO:0006412">
    <property type="term" value="P:translation"/>
    <property type="evidence" value="ECO:0007669"/>
    <property type="project" value="InterPro"/>
</dbReference>
<reference evidence="9" key="3">
    <citation type="submission" date="2025-09" db="UniProtKB">
        <authorList>
            <consortium name="Ensembl"/>
        </authorList>
    </citation>
    <scope>IDENTIFICATION</scope>
</reference>
<dbReference type="PRINTS" id="PR00063">
    <property type="entry name" value="RIBOSOMALL27"/>
</dbReference>
<evidence type="ECO:0000256" key="3">
    <source>
        <dbReference type="ARBA" id="ARBA00022946"/>
    </source>
</evidence>
<dbReference type="PANTHER" id="PTHR15893">
    <property type="entry name" value="RIBOSOMAL PROTEIN L27"/>
    <property type="match status" value="1"/>
</dbReference>
<dbReference type="Ensembl" id="ENSCPVT00000015930.2">
    <property type="protein sequence ID" value="ENSCPVP00000015256.1"/>
    <property type="gene ID" value="ENSCPVG00000011176.2"/>
</dbReference>
<evidence type="ECO:0000313" key="10">
    <source>
        <dbReference type="Proteomes" id="UP000694382"/>
    </source>
</evidence>
<keyword evidence="10" id="KW-1185">Reference proteome</keyword>
<dbReference type="Gene3D" id="2.40.50.100">
    <property type="match status" value="1"/>
</dbReference>
<comment type="subcellular location">
    <subcellularLocation>
        <location evidence="1">Mitochondrion</location>
    </subcellularLocation>
</comment>
<evidence type="ECO:0000256" key="6">
    <source>
        <dbReference type="ARBA" id="ARBA00023274"/>
    </source>
</evidence>
<reference evidence="9" key="2">
    <citation type="submission" date="2025-08" db="UniProtKB">
        <authorList>
            <consortium name="Ensembl"/>
        </authorList>
    </citation>
    <scope>IDENTIFICATION</scope>
</reference>
<name>A0A8C3QAE2_GEOPR</name>
<evidence type="ECO:0000256" key="7">
    <source>
        <dbReference type="ARBA" id="ARBA00035267"/>
    </source>
</evidence>
<proteinExistence type="inferred from homology"/>
<evidence type="ECO:0000256" key="4">
    <source>
        <dbReference type="ARBA" id="ARBA00022980"/>
    </source>
</evidence>
<evidence type="ECO:0000256" key="8">
    <source>
        <dbReference type="ARBA" id="ARBA00076963"/>
    </source>
</evidence>
<sequence length="424" mass="47380">HHCYVFLALSWPLSFQHLGNGSLPLFLLLLLPRLCFLLFPSLPRILADCLPFLLTILSLLERERCFWPFSAYRGATRPVRVDWQGAQGGCPNTACTSLTITSYFSRRRQVLPKPFAPRSHQVTSSTKPRCLSFIIGAQVERLRLRSHPHLDNLVRRDDVHSLFAPAAHHLDNLCHFRLRRWRPRAARLAEAWGRLQQVGEGGQGLFLAALRPRLPLRHLPRLLRGTRARLRGKPAPAAGWPGGACSGRRLVRTLARARARTNCRPARARARPLPSGRRRGSSAIKMAALGRLLLTTHHPSLVAVRWASKKSGGSSKNLGGRSPGKRYGFKKVEGAFVHAGNILATQRLIRWHPGAHVGMGRNKTLYALEDGIVRYTKEVYVPPPRSSESRDVICQLPKGAVLYKTFISVVPTTEVGSFKLVNML</sequence>
<evidence type="ECO:0000256" key="5">
    <source>
        <dbReference type="ARBA" id="ARBA00023128"/>
    </source>
</evidence>
<organism evidence="9 10">
    <name type="scientific">Geospiza parvula</name>
    <name type="common">Small tree-finch</name>
    <name type="synonym">Camarhynchus parvulus</name>
    <dbReference type="NCBI Taxonomy" id="87175"/>
    <lineage>
        <taxon>Eukaryota</taxon>
        <taxon>Metazoa</taxon>
        <taxon>Chordata</taxon>
        <taxon>Craniata</taxon>
        <taxon>Vertebrata</taxon>
        <taxon>Euteleostomi</taxon>
        <taxon>Archelosauria</taxon>
        <taxon>Archosauria</taxon>
        <taxon>Dinosauria</taxon>
        <taxon>Saurischia</taxon>
        <taxon>Theropoda</taxon>
        <taxon>Coelurosauria</taxon>
        <taxon>Aves</taxon>
        <taxon>Neognathae</taxon>
        <taxon>Neoaves</taxon>
        <taxon>Telluraves</taxon>
        <taxon>Australaves</taxon>
        <taxon>Passeriformes</taxon>
        <taxon>Thraupidae</taxon>
        <taxon>Camarhynchus</taxon>
    </lineage>
</organism>
<reference evidence="9" key="1">
    <citation type="submission" date="2020-02" db="EMBL/GenBank/DDBJ databases">
        <authorList>
            <person name="Enbody D E."/>
            <person name="Pettersson E M."/>
        </authorList>
    </citation>
    <scope>NUCLEOTIDE SEQUENCE [LARGE SCALE GENOMIC DNA]</scope>
</reference>
<evidence type="ECO:0000313" key="9">
    <source>
        <dbReference type="Ensembl" id="ENSCPVP00000015256.1"/>
    </source>
</evidence>
<protein>
    <recommendedName>
        <fullName evidence="7">Large ribosomal subunit protein bL27m</fullName>
    </recommendedName>
    <alternativeName>
        <fullName evidence="8">39S ribosomal protein L27, mitochondrial</fullName>
    </alternativeName>
</protein>
<dbReference type="Pfam" id="PF01016">
    <property type="entry name" value="Ribosomal_L27"/>
    <property type="match status" value="1"/>
</dbReference>
<dbReference type="SUPFAM" id="SSF110324">
    <property type="entry name" value="Ribosomal L27 protein-like"/>
    <property type="match status" value="1"/>
</dbReference>
<dbReference type="FunFam" id="2.40.50.100:FF:000031">
    <property type="entry name" value="39S ribosomal protein L27, mitochondrial"/>
    <property type="match status" value="1"/>
</dbReference>
<dbReference type="GO" id="GO:0003735">
    <property type="term" value="F:structural constituent of ribosome"/>
    <property type="evidence" value="ECO:0007669"/>
    <property type="project" value="InterPro"/>
</dbReference>
<keyword evidence="5" id="KW-0496">Mitochondrion</keyword>
<dbReference type="AlphaFoldDB" id="A0A8C3QAE2"/>
<evidence type="ECO:0000256" key="1">
    <source>
        <dbReference type="ARBA" id="ARBA00004173"/>
    </source>
</evidence>
<accession>A0A8C3QAE2</accession>
<keyword evidence="3" id="KW-0809">Transit peptide</keyword>
<dbReference type="GO" id="GO:0005762">
    <property type="term" value="C:mitochondrial large ribosomal subunit"/>
    <property type="evidence" value="ECO:0007669"/>
    <property type="project" value="TreeGrafter"/>
</dbReference>